<keyword evidence="2" id="KW-0678">Repressor</keyword>
<dbReference type="Gene3D" id="3.40.190.290">
    <property type="match status" value="1"/>
</dbReference>
<evidence type="ECO:0000256" key="2">
    <source>
        <dbReference type="ARBA" id="ARBA00022491"/>
    </source>
</evidence>
<dbReference type="AlphaFoldDB" id="A0A447KRB8"/>
<dbReference type="GO" id="GO:0043565">
    <property type="term" value="F:sequence-specific DNA binding"/>
    <property type="evidence" value="ECO:0007669"/>
    <property type="project" value="TreeGrafter"/>
</dbReference>
<gene>
    <name evidence="6" type="primary">dmlR_13</name>
    <name evidence="6" type="ORF">NCTC11214_02465</name>
</gene>
<keyword evidence="3" id="KW-0805">Transcription regulation</keyword>
<dbReference type="InterPro" id="IPR036390">
    <property type="entry name" value="WH_DNA-bd_sf"/>
</dbReference>
<dbReference type="CDD" id="cd08422">
    <property type="entry name" value="PBP2_CrgA_like"/>
    <property type="match status" value="1"/>
</dbReference>
<dbReference type="Gene3D" id="1.10.10.10">
    <property type="entry name" value="Winged helix-like DNA-binding domain superfamily/Winged helix DNA-binding domain"/>
    <property type="match status" value="1"/>
</dbReference>
<name>A0A447KRB8_SEROD</name>
<proteinExistence type="inferred from homology"/>
<sequence length="302" mass="34062">MLNSGTLSQLSIFVRIIESGSLAKAARELGLSPSAVSKSLAKLEQQLGTQLITRTTRNIFLTEQGEAVFNRAIMLIEECEDMFAQVQRPSEPEGQLRLSCSVAYGSKILPDFISAYQRRFPKVKIHVELNDNIINLSETPFDLALRITRQLAETENHVLLNKINWIYCCSPHYLAGKPPIKTPADLTRHRCITNPVMAYHDNWVFADHNGEVMVPVDSCLTSNSSLTLLSMLLNHNGVSCLPDYLATIYINKGDLVHLLPEYHAGFSHYLYAIDKKSRYVNPLTRTFIEYLSKHIVTTNEKP</sequence>
<dbReference type="Pfam" id="PF03466">
    <property type="entry name" value="LysR_substrate"/>
    <property type="match status" value="1"/>
</dbReference>
<evidence type="ECO:0000256" key="1">
    <source>
        <dbReference type="ARBA" id="ARBA00009437"/>
    </source>
</evidence>
<accession>A0A447KRB8</accession>
<protein>
    <submittedName>
        <fullName evidence="6">D-malate degradation protein R</fullName>
    </submittedName>
</protein>
<dbReference type="PANTHER" id="PTHR30537:SF35">
    <property type="entry name" value="TRANSCRIPTIONAL REGULATORY PROTEIN"/>
    <property type="match status" value="1"/>
</dbReference>
<evidence type="ECO:0000256" key="3">
    <source>
        <dbReference type="ARBA" id="ARBA00023015"/>
    </source>
</evidence>
<dbReference type="PRINTS" id="PR00039">
    <property type="entry name" value="HTHLYSR"/>
</dbReference>
<dbReference type="InterPro" id="IPR036388">
    <property type="entry name" value="WH-like_DNA-bd_sf"/>
</dbReference>
<dbReference type="InterPro" id="IPR058163">
    <property type="entry name" value="LysR-type_TF_proteobact-type"/>
</dbReference>
<evidence type="ECO:0000256" key="4">
    <source>
        <dbReference type="ARBA" id="ARBA00023125"/>
    </source>
</evidence>
<dbReference type="PANTHER" id="PTHR30537">
    <property type="entry name" value="HTH-TYPE TRANSCRIPTIONAL REGULATOR"/>
    <property type="match status" value="1"/>
</dbReference>
<dbReference type="RefSeq" id="WP_004958459.1">
    <property type="nucleotide sequence ID" value="NZ_JAEKCK010000010.1"/>
</dbReference>
<dbReference type="FunFam" id="1.10.10.10:FF:000001">
    <property type="entry name" value="LysR family transcriptional regulator"/>
    <property type="match status" value="1"/>
</dbReference>
<dbReference type="PROSITE" id="PS50931">
    <property type="entry name" value="HTH_LYSR"/>
    <property type="match status" value="1"/>
</dbReference>
<organism evidence="6 7">
    <name type="scientific">Serratia odorifera</name>
    <dbReference type="NCBI Taxonomy" id="618"/>
    <lineage>
        <taxon>Bacteria</taxon>
        <taxon>Pseudomonadati</taxon>
        <taxon>Pseudomonadota</taxon>
        <taxon>Gammaproteobacteria</taxon>
        <taxon>Enterobacterales</taxon>
        <taxon>Yersiniaceae</taxon>
        <taxon>Serratia</taxon>
    </lineage>
</organism>
<keyword evidence="5" id="KW-0804">Transcription</keyword>
<keyword evidence="4" id="KW-0238">DNA-binding</keyword>
<dbReference type="InterPro" id="IPR000847">
    <property type="entry name" value="LysR_HTH_N"/>
</dbReference>
<dbReference type="EMBL" id="LR134117">
    <property type="protein sequence ID" value="VDZ57494.1"/>
    <property type="molecule type" value="Genomic_DNA"/>
</dbReference>
<dbReference type="GO" id="GO:0003700">
    <property type="term" value="F:DNA-binding transcription factor activity"/>
    <property type="evidence" value="ECO:0007669"/>
    <property type="project" value="InterPro"/>
</dbReference>
<dbReference type="SUPFAM" id="SSF53850">
    <property type="entry name" value="Periplasmic binding protein-like II"/>
    <property type="match status" value="1"/>
</dbReference>
<comment type="similarity">
    <text evidence="1">Belongs to the LysR transcriptional regulatory family.</text>
</comment>
<dbReference type="Proteomes" id="UP000281391">
    <property type="component" value="Chromosome"/>
</dbReference>
<evidence type="ECO:0000256" key="5">
    <source>
        <dbReference type="ARBA" id="ARBA00023163"/>
    </source>
</evidence>
<dbReference type="InterPro" id="IPR005119">
    <property type="entry name" value="LysR_subst-bd"/>
</dbReference>
<dbReference type="KEGG" id="sof:NCTC11214_02465"/>
<dbReference type="SUPFAM" id="SSF46785">
    <property type="entry name" value="Winged helix' DNA-binding domain"/>
    <property type="match status" value="1"/>
</dbReference>
<dbReference type="Pfam" id="PF00126">
    <property type="entry name" value="HTH_1"/>
    <property type="match status" value="1"/>
</dbReference>
<evidence type="ECO:0000313" key="6">
    <source>
        <dbReference type="EMBL" id="VDZ57494.1"/>
    </source>
</evidence>
<evidence type="ECO:0000313" key="7">
    <source>
        <dbReference type="Proteomes" id="UP000281391"/>
    </source>
</evidence>
<reference evidence="6 7" key="1">
    <citation type="submission" date="2018-12" db="EMBL/GenBank/DDBJ databases">
        <authorList>
            <consortium name="Pathogen Informatics"/>
        </authorList>
    </citation>
    <scope>NUCLEOTIDE SEQUENCE [LARGE SCALE GENOMIC DNA]</scope>
    <source>
        <strain evidence="6 7">NCTC11214</strain>
    </source>
</reference>
<dbReference type="GO" id="GO:0006351">
    <property type="term" value="P:DNA-templated transcription"/>
    <property type="evidence" value="ECO:0007669"/>
    <property type="project" value="TreeGrafter"/>
</dbReference>